<proteinExistence type="predicted"/>
<dbReference type="InterPro" id="IPR001258">
    <property type="entry name" value="NHL_repeat"/>
</dbReference>
<feature type="repeat" description="NHL" evidence="2">
    <location>
        <begin position="622"/>
        <end position="657"/>
    </location>
</feature>
<keyword evidence="1" id="KW-0677">Repeat</keyword>
<accession>A0A4Q1CB20</accession>
<feature type="repeat" description="NHL" evidence="2">
    <location>
        <begin position="171"/>
        <end position="213"/>
    </location>
</feature>
<feature type="compositionally biased region" description="Gly residues" evidence="3">
    <location>
        <begin position="714"/>
        <end position="736"/>
    </location>
</feature>
<evidence type="ECO:0000259" key="4">
    <source>
        <dbReference type="Pfam" id="PF25021"/>
    </source>
</evidence>
<organism evidence="5 6">
    <name type="scientific">Oleiharenicola lentus</name>
    <dbReference type="NCBI Taxonomy" id="2508720"/>
    <lineage>
        <taxon>Bacteria</taxon>
        <taxon>Pseudomonadati</taxon>
        <taxon>Verrucomicrobiota</taxon>
        <taxon>Opitutia</taxon>
        <taxon>Opitutales</taxon>
        <taxon>Opitutaceae</taxon>
        <taxon>Oleiharenicola</taxon>
    </lineage>
</organism>
<comment type="caution">
    <text evidence="5">The sequence shown here is derived from an EMBL/GenBank/DDBJ whole genome shotgun (WGS) entry which is preliminary data.</text>
</comment>
<dbReference type="PROSITE" id="PS51125">
    <property type="entry name" value="NHL"/>
    <property type="match status" value="9"/>
</dbReference>
<feature type="repeat" description="NHL" evidence="2">
    <location>
        <begin position="517"/>
        <end position="547"/>
    </location>
</feature>
<feature type="repeat" description="NHL" evidence="2">
    <location>
        <begin position="670"/>
        <end position="713"/>
    </location>
</feature>
<dbReference type="OrthoDB" id="191215at2"/>
<dbReference type="Pfam" id="PF01436">
    <property type="entry name" value="NHL"/>
    <property type="match status" value="13"/>
</dbReference>
<evidence type="ECO:0000313" key="6">
    <source>
        <dbReference type="Proteomes" id="UP000290218"/>
    </source>
</evidence>
<evidence type="ECO:0000256" key="2">
    <source>
        <dbReference type="PROSITE-ProRule" id="PRU00504"/>
    </source>
</evidence>
<sequence>MINTRLAPRNRSTRLHSLLARSLRRVTFLVGLGGLLGSALAQDYTYSTFAGVAGKGGNLNGSGGNQLVPIFNFPISVAVNPAGDIYVADSANSLIRKVTQAGVVTTFVGTAGRVGGNDGSTTDPNVTFNLPQGTVVDSAGNLYVSDYAGHTIRKITASGTVTTLAGTAATAGTADGTGSAARFQNPSGLAVDTAGNLYVADSGSHVIRKITPAGVVTTVAGTAGSAGNANGLGAAARFFNPRGIAVDSAGIIYVADTGNNMIRRIATDGTVTTLAGAPNTFGGTDGTGAAARFNFPNSLAVDTGGNVYVADQLNSTIRKVTSAGVVTTLAGSAGVAGRVDGSGSAARFDRPTGVAVDSSGNIYVADYRNQLIRKVTSAGVVTTLAGSGGLAGLQNGSGFLLDPVLFRNPADTAVDSAGNIYVSDSGNHAVRKITPDGVTMLFAGSTAGLRGFSNGTGNAASFYSPAGLAFDSAGNLFVADSANHLVRRITPAGEVSSYAGVALTSGTTNGDRNSAKFNYPSGVAVDAAGNVYVADYGNHVIRQISAAGVVSTYAGSEGLSGAMDGSGSSARFNYPRDLAIDTAGNLYVADTGNHVVRRIAPGGAVTTLAGSLGVPGSTDATGSSARFSGPSGVAVDANGNVYVADTNSSTVRKISPSGAVTTIGGQAGSVGSVDGAGSTARFNYPSGLAVDSTGNLYIADNRNHTIRKGFAPGNSGGGGGGGGGGGSGNDGSGGGIDDSSVGSGHLLQPNGITVDALGNYYVCDTANHCIRRVSSTGIVSVLAGRSGTSGTTDGTGEAARFNSPTGIAYDNAGNLYVTDTGNSTIRKVTTSGSVTTFAGTAGSSGTTDGTGTAALFSMPTGIAYDASLGDLYVSDAASATIRKITSGAVVSTYAGAARVTGDADGHRTAARFNNPTGLAHDSFSSLFIADTYNHTLRRINTARRTVSATAAGTIGTAGNALVVVTDSALTNSPITLNVPVAATDEPATWAAKVVTALNGNTTLAARYTASSSGALITLTYLSGVDDSSVANLSLDNGTCTGITPAPTSTASTVSGLVSTIAGSPGISGIYDGIGEYALFNLPQGVAVDSSNGVLYVADTGNSCIRRAVPTGSVITVAGIAGISGKRSGPAEQALFNQPKGLIAGSSLIILTDSGNSILRAIGVGTSGVTVSTVKLTTETTSGGGTDGGSSGGGGGGGAPSLWFVAALSSMWALRRFQKAKRS</sequence>
<feature type="repeat" description="NHL" evidence="2">
    <location>
        <begin position="567"/>
        <end position="602"/>
    </location>
</feature>
<dbReference type="Gene3D" id="2.120.10.30">
    <property type="entry name" value="TolB, C-terminal domain"/>
    <property type="match status" value="9"/>
</dbReference>
<dbReference type="PANTHER" id="PTHR13833">
    <property type="match status" value="1"/>
</dbReference>
<dbReference type="CDD" id="cd14953">
    <property type="entry name" value="NHL_like_1"/>
    <property type="match status" value="3"/>
</dbReference>
<protein>
    <recommendedName>
        <fullName evidence="4">Teneurin NHL domain-containing protein</fullName>
    </recommendedName>
</protein>
<evidence type="ECO:0000256" key="3">
    <source>
        <dbReference type="SAM" id="MobiDB-lite"/>
    </source>
</evidence>
<feature type="domain" description="Teneurin NHL" evidence="4">
    <location>
        <begin position="234"/>
        <end position="277"/>
    </location>
</feature>
<feature type="region of interest" description="Disordered" evidence="3">
    <location>
        <begin position="708"/>
        <end position="742"/>
    </location>
</feature>
<keyword evidence="6" id="KW-1185">Reference proteome</keyword>
<dbReference type="InterPro" id="IPR056822">
    <property type="entry name" value="TEN_NHL"/>
</dbReference>
<dbReference type="AlphaFoldDB" id="A0A4Q1CB20"/>
<evidence type="ECO:0000256" key="1">
    <source>
        <dbReference type="ARBA" id="ARBA00022737"/>
    </source>
</evidence>
<dbReference type="SUPFAM" id="SSF101898">
    <property type="entry name" value="NHL repeat"/>
    <property type="match status" value="2"/>
</dbReference>
<dbReference type="PANTHER" id="PTHR13833:SF71">
    <property type="entry name" value="NHL DOMAIN-CONTAINING PROTEIN"/>
    <property type="match status" value="1"/>
</dbReference>
<dbReference type="Pfam" id="PF25021">
    <property type="entry name" value="TEN_NHL"/>
    <property type="match status" value="1"/>
</dbReference>
<feature type="repeat" description="NHL" evidence="2">
    <location>
        <begin position="744"/>
        <end position="776"/>
    </location>
</feature>
<feature type="repeat" description="NHL" evidence="2">
    <location>
        <begin position="801"/>
        <end position="831"/>
    </location>
</feature>
<feature type="repeat" description="NHL" evidence="2">
    <location>
        <begin position="406"/>
        <end position="436"/>
    </location>
</feature>
<dbReference type="InterPro" id="IPR011042">
    <property type="entry name" value="6-blade_b-propeller_TolB-like"/>
</dbReference>
<reference evidence="5 6" key="1">
    <citation type="submission" date="2019-01" db="EMBL/GenBank/DDBJ databases">
        <title>Lacunisphaera sp. strain TWA-58.</title>
        <authorList>
            <person name="Chen W.-M."/>
        </authorList>
    </citation>
    <scope>NUCLEOTIDE SEQUENCE [LARGE SCALE GENOMIC DNA]</scope>
    <source>
        <strain evidence="5 6">TWA-58</strain>
    </source>
</reference>
<feature type="repeat" description="NHL" evidence="2">
    <location>
        <begin position="336"/>
        <end position="378"/>
    </location>
</feature>
<name>A0A4Q1CB20_9BACT</name>
<dbReference type="EMBL" id="SDHX01000001">
    <property type="protein sequence ID" value="RXK56091.1"/>
    <property type="molecule type" value="Genomic_DNA"/>
</dbReference>
<dbReference type="SUPFAM" id="SSF63829">
    <property type="entry name" value="Calcium-dependent phosphotriesterase"/>
    <property type="match status" value="1"/>
</dbReference>
<evidence type="ECO:0000313" key="5">
    <source>
        <dbReference type="EMBL" id="RXK56091.1"/>
    </source>
</evidence>
<dbReference type="Proteomes" id="UP000290218">
    <property type="component" value="Unassembled WGS sequence"/>
</dbReference>
<gene>
    <name evidence="5" type="ORF">ESB00_09520</name>
</gene>